<name>A0A6A6S5P1_9PLEO</name>
<sequence length="287" mass="32202">MNGYNSFPVGLIDPGNLDRLQPFATCRNLSTLQQSNDQVLIAQYLPASGVPEMSLKSFEKDDSSVGTRHHSAIFEPEYSPDEQASTRRGSKMEMRSQSFESFNDTNCLSSAPPTTLGMPAFDGLMSTSEGYSSCGIQMGTIDSSSDTSIVGESTWTDAWTPPKIATWFDSIQWPEYQTTFIPNTTSTISSATTSYPWSTSYVPEYYLNMVPSNPRPMTAMEYRLDERLAKLWGNACTYKETCSNKFGNTLAEWYREDVRHWAHCVSSNPIVVFFTMAPILCYRLIHC</sequence>
<keyword evidence="2" id="KW-1185">Reference proteome</keyword>
<protein>
    <submittedName>
        <fullName evidence="1">Uncharacterized protein</fullName>
    </submittedName>
</protein>
<dbReference type="EMBL" id="MU006782">
    <property type="protein sequence ID" value="KAF2641728.1"/>
    <property type="molecule type" value="Genomic_DNA"/>
</dbReference>
<dbReference type="OrthoDB" id="10265591at2759"/>
<organism evidence="1 2">
    <name type="scientific">Massarina eburnea CBS 473.64</name>
    <dbReference type="NCBI Taxonomy" id="1395130"/>
    <lineage>
        <taxon>Eukaryota</taxon>
        <taxon>Fungi</taxon>
        <taxon>Dikarya</taxon>
        <taxon>Ascomycota</taxon>
        <taxon>Pezizomycotina</taxon>
        <taxon>Dothideomycetes</taxon>
        <taxon>Pleosporomycetidae</taxon>
        <taxon>Pleosporales</taxon>
        <taxon>Massarineae</taxon>
        <taxon>Massarinaceae</taxon>
        <taxon>Massarina</taxon>
    </lineage>
</organism>
<evidence type="ECO:0000313" key="2">
    <source>
        <dbReference type="Proteomes" id="UP000799753"/>
    </source>
</evidence>
<dbReference type="AlphaFoldDB" id="A0A6A6S5P1"/>
<reference evidence="1" key="1">
    <citation type="journal article" date="2020" name="Stud. Mycol.">
        <title>101 Dothideomycetes genomes: a test case for predicting lifestyles and emergence of pathogens.</title>
        <authorList>
            <person name="Haridas S."/>
            <person name="Albert R."/>
            <person name="Binder M."/>
            <person name="Bloem J."/>
            <person name="Labutti K."/>
            <person name="Salamov A."/>
            <person name="Andreopoulos B."/>
            <person name="Baker S."/>
            <person name="Barry K."/>
            <person name="Bills G."/>
            <person name="Bluhm B."/>
            <person name="Cannon C."/>
            <person name="Castanera R."/>
            <person name="Culley D."/>
            <person name="Daum C."/>
            <person name="Ezra D."/>
            <person name="Gonzalez J."/>
            <person name="Henrissat B."/>
            <person name="Kuo A."/>
            <person name="Liang C."/>
            <person name="Lipzen A."/>
            <person name="Lutzoni F."/>
            <person name="Magnuson J."/>
            <person name="Mondo S."/>
            <person name="Nolan M."/>
            <person name="Ohm R."/>
            <person name="Pangilinan J."/>
            <person name="Park H.-J."/>
            <person name="Ramirez L."/>
            <person name="Alfaro M."/>
            <person name="Sun H."/>
            <person name="Tritt A."/>
            <person name="Yoshinaga Y."/>
            <person name="Zwiers L.-H."/>
            <person name="Turgeon B."/>
            <person name="Goodwin S."/>
            <person name="Spatafora J."/>
            <person name="Crous P."/>
            <person name="Grigoriev I."/>
        </authorList>
    </citation>
    <scope>NUCLEOTIDE SEQUENCE</scope>
    <source>
        <strain evidence="1">CBS 473.64</strain>
    </source>
</reference>
<dbReference type="Proteomes" id="UP000799753">
    <property type="component" value="Unassembled WGS sequence"/>
</dbReference>
<gene>
    <name evidence="1" type="ORF">P280DRAFT_283745</name>
</gene>
<proteinExistence type="predicted"/>
<evidence type="ECO:0000313" key="1">
    <source>
        <dbReference type="EMBL" id="KAF2641728.1"/>
    </source>
</evidence>
<accession>A0A6A6S5P1</accession>